<dbReference type="Proteomes" id="UP001431776">
    <property type="component" value="Unassembled WGS sequence"/>
</dbReference>
<dbReference type="PANTHER" id="PTHR21716:SF53">
    <property type="entry name" value="PERMEASE PERM-RELATED"/>
    <property type="match status" value="1"/>
</dbReference>
<evidence type="ECO:0000256" key="8">
    <source>
        <dbReference type="SAM" id="Phobius"/>
    </source>
</evidence>
<comment type="similarity">
    <text evidence="2">Belongs to the autoinducer-2 exporter (AI-2E) (TC 2.A.86) family.</text>
</comment>
<feature type="transmembrane region" description="Helical" evidence="8">
    <location>
        <begin position="269"/>
        <end position="293"/>
    </location>
</feature>
<feature type="transmembrane region" description="Helical" evidence="8">
    <location>
        <begin position="299"/>
        <end position="322"/>
    </location>
</feature>
<comment type="caution">
    <text evidence="9">The sequence shown here is derived from an EMBL/GenBank/DDBJ whole genome shotgun (WGS) entry which is preliminary data.</text>
</comment>
<feature type="transmembrane region" description="Helical" evidence="8">
    <location>
        <begin position="70"/>
        <end position="98"/>
    </location>
</feature>
<feature type="transmembrane region" description="Helical" evidence="8">
    <location>
        <begin position="12"/>
        <end position="32"/>
    </location>
</feature>
<evidence type="ECO:0000256" key="4">
    <source>
        <dbReference type="ARBA" id="ARBA00022475"/>
    </source>
</evidence>
<dbReference type="InterPro" id="IPR002549">
    <property type="entry name" value="AI-2E-like"/>
</dbReference>
<evidence type="ECO:0000256" key="7">
    <source>
        <dbReference type="ARBA" id="ARBA00023136"/>
    </source>
</evidence>
<feature type="transmembrane region" description="Helical" evidence="8">
    <location>
        <begin position="334"/>
        <end position="354"/>
    </location>
</feature>
<dbReference type="PANTHER" id="PTHR21716">
    <property type="entry name" value="TRANSMEMBRANE PROTEIN"/>
    <property type="match status" value="1"/>
</dbReference>
<sequence length="426" mass="46468">MPVIRDRQEQTWLTTASLVILAAVALATTLMYTRAVMIPFVVALFIVALVSPVEDFLVKRLRLPRVIGILATFLVVMAVIVLVFLLIAQATTIIVLTAGEYSASFAYMADKILEPIEYLYRQEDPPPAAPNDVGPLPSAVPGVPAPTPREPEPFVLFPLLEEADKKATLGMRPHSDEAGHDPNLPEELEQVISPDGLAAKELRIDTKQIVMDMRNYIFNIVTNTFGTILGLISGMFFVIIFVIFLLLGRNPHTEHSPVYSEVVHKIRRYVGIKVIVSAITGLLVWSILTFAGLKLAGAFGILAFLLNFIPSIGSIIATLLPIPIAVVQFQSSPWMIVLVVAVPGILQNILGNFIEPKLQGEGLNLHPVTIVLALSFWGLLWGIVGMFLAAPITAALRIVLMQFDTLKPIGKLLAGDFTSAKERVSS</sequence>
<evidence type="ECO:0000256" key="3">
    <source>
        <dbReference type="ARBA" id="ARBA00022448"/>
    </source>
</evidence>
<organism evidence="9 10">
    <name type="scientific">Anaerobaca lacustris</name>
    <dbReference type="NCBI Taxonomy" id="3044600"/>
    <lineage>
        <taxon>Bacteria</taxon>
        <taxon>Pseudomonadati</taxon>
        <taxon>Planctomycetota</taxon>
        <taxon>Phycisphaerae</taxon>
        <taxon>Sedimentisphaerales</taxon>
        <taxon>Anaerobacaceae</taxon>
        <taxon>Anaerobaca</taxon>
    </lineage>
</organism>
<evidence type="ECO:0000256" key="5">
    <source>
        <dbReference type="ARBA" id="ARBA00022692"/>
    </source>
</evidence>
<protein>
    <submittedName>
        <fullName evidence="9">AI-2E family transporter</fullName>
    </submittedName>
</protein>
<feature type="transmembrane region" description="Helical" evidence="8">
    <location>
        <begin position="38"/>
        <end position="58"/>
    </location>
</feature>
<name>A0AAW6TVT2_9BACT</name>
<evidence type="ECO:0000313" key="9">
    <source>
        <dbReference type="EMBL" id="MDI6449752.1"/>
    </source>
</evidence>
<evidence type="ECO:0000313" key="10">
    <source>
        <dbReference type="Proteomes" id="UP001431776"/>
    </source>
</evidence>
<dbReference type="RefSeq" id="WP_349245161.1">
    <property type="nucleotide sequence ID" value="NZ_JASCXX010000013.1"/>
</dbReference>
<gene>
    <name evidence="9" type="ORF">QJ522_11905</name>
</gene>
<dbReference type="Pfam" id="PF01594">
    <property type="entry name" value="AI-2E_transport"/>
    <property type="match status" value="1"/>
</dbReference>
<reference evidence="9" key="1">
    <citation type="submission" date="2023-05" db="EMBL/GenBank/DDBJ databases">
        <title>Anaerotaeda fermentans gen. nov., sp. nov., a novel anaerobic planctomycete of the new family within the order Sedimentisphaerales isolated from Taman Peninsula, Russia.</title>
        <authorList>
            <person name="Khomyakova M.A."/>
            <person name="Merkel A.Y."/>
            <person name="Slobodkin A.I."/>
        </authorList>
    </citation>
    <scope>NUCLEOTIDE SEQUENCE</scope>
    <source>
        <strain evidence="9">M17dextr</strain>
    </source>
</reference>
<dbReference type="GO" id="GO:0005886">
    <property type="term" value="C:plasma membrane"/>
    <property type="evidence" value="ECO:0007669"/>
    <property type="project" value="UniProtKB-SubCell"/>
</dbReference>
<dbReference type="AlphaFoldDB" id="A0AAW6TVT2"/>
<keyword evidence="7 8" id="KW-0472">Membrane</keyword>
<keyword evidence="3" id="KW-0813">Transport</keyword>
<keyword evidence="4" id="KW-1003">Cell membrane</keyword>
<feature type="transmembrane region" description="Helical" evidence="8">
    <location>
        <begin position="225"/>
        <end position="248"/>
    </location>
</feature>
<evidence type="ECO:0000256" key="6">
    <source>
        <dbReference type="ARBA" id="ARBA00022989"/>
    </source>
</evidence>
<feature type="transmembrane region" description="Helical" evidence="8">
    <location>
        <begin position="374"/>
        <end position="400"/>
    </location>
</feature>
<evidence type="ECO:0000256" key="1">
    <source>
        <dbReference type="ARBA" id="ARBA00004651"/>
    </source>
</evidence>
<dbReference type="EMBL" id="JASCXX010000013">
    <property type="protein sequence ID" value="MDI6449752.1"/>
    <property type="molecule type" value="Genomic_DNA"/>
</dbReference>
<keyword evidence="10" id="KW-1185">Reference proteome</keyword>
<evidence type="ECO:0000256" key="2">
    <source>
        <dbReference type="ARBA" id="ARBA00009773"/>
    </source>
</evidence>
<keyword evidence="5 8" id="KW-0812">Transmembrane</keyword>
<dbReference type="GO" id="GO:0055085">
    <property type="term" value="P:transmembrane transport"/>
    <property type="evidence" value="ECO:0007669"/>
    <property type="project" value="TreeGrafter"/>
</dbReference>
<accession>A0AAW6TVT2</accession>
<keyword evidence="6 8" id="KW-1133">Transmembrane helix</keyword>
<proteinExistence type="inferred from homology"/>
<comment type="subcellular location">
    <subcellularLocation>
        <location evidence="1">Cell membrane</location>
        <topology evidence="1">Multi-pass membrane protein</topology>
    </subcellularLocation>
</comment>